<gene>
    <name evidence="2" type="ORF">B0H17DRAFT_1193585</name>
</gene>
<dbReference type="AlphaFoldDB" id="A0AAD7GSK1"/>
<accession>A0AAD7GSK1</accession>
<sequence length="784" mass="87321">MAVSDPLPDFESIASSEHPVARLWDVLWPATQCGPSFVAPRLGEQLDISALASFIGTWNPIDVFSNEMSADTGVAAEMDPDMDMADEELPVDYIDLKEHVKLRIRDLDTCSTYIVREEYREFINILNARNARERVFFLTGQPGKSMGAYYLLFLLLASAREIFFLEAEHTVFHFSAYGVQMCTKNDALMADFATLDAVKRSWVIVDVEDNVSEHWLPKKWCKPCFAMVWTSSPRPRRQRHFGKRFDAHVWHMKPWSSKEIKALTCTATIPRKFVQGSTPPVHTVARTLFKSATPDLVSLKSVVDTAFENGIFSLLRTELVDQMFILGPNSSDRSSPVHQFLSDAIIRLITALLPKHFDRIRAQLIEAFEFPDTRPLAGKLVECTLHRALVGNDDDDDAQQDLSADLGGGKVAASIELVGTPKHFVLEARGKDKIAARPLYLRPQLSNFAAVDAIILTDTALTLWQSSVSESYSHILRTMILVLARLCGLGFRTAVQTLALLYCVVGLDERRVRKLMRKASKQLELLKGLPDEELAKELGVDTPVSREQLKKMEVRGYTLHIRQGLQEAQASAANADQRGENLCGDLPVGIEFINASDWATVKSRAEYQLRALRGDFELGDVGRRRKVAIEPRTSTPPPKSVGSARRQNPTPNLDPIVTGQEEGHALQPRLRAARQTTPRPAYFSRTPNVIPHAATNAAAPLPRRANGQQRHRDARGGRRAAASRTRAGRENAYPPRRPHGDPATPQSQSHPQFMIPAGSLRAESGLPGRKTRRAREGRRAAPAP</sequence>
<keyword evidence="3" id="KW-1185">Reference proteome</keyword>
<evidence type="ECO:0000313" key="3">
    <source>
        <dbReference type="Proteomes" id="UP001221757"/>
    </source>
</evidence>
<feature type="region of interest" description="Disordered" evidence="1">
    <location>
        <begin position="627"/>
        <end position="784"/>
    </location>
</feature>
<protein>
    <submittedName>
        <fullName evidence="2">Uncharacterized protein</fullName>
    </submittedName>
</protein>
<evidence type="ECO:0000256" key="1">
    <source>
        <dbReference type="SAM" id="MobiDB-lite"/>
    </source>
</evidence>
<dbReference type="EMBL" id="JARKIE010000010">
    <property type="protein sequence ID" value="KAJ7704338.1"/>
    <property type="molecule type" value="Genomic_DNA"/>
</dbReference>
<comment type="caution">
    <text evidence="2">The sequence shown here is derived from an EMBL/GenBank/DDBJ whole genome shotgun (WGS) entry which is preliminary data.</text>
</comment>
<proteinExistence type="predicted"/>
<evidence type="ECO:0000313" key="2">
    <source>
        <dbReference type="EMBL" id="KAJ7704338.1"/>
    </source>
</evidence>
<name>A0AAD7GSK1_MYCRO</name>
<reference evidence="2" key="1">
    <citation type="submission" date="2023-03" db="EMBL/GenBank/DDBJ databases">
        <title>Massive genome expansion in bonnet fungi (Mycena s.s.) driven by repeated elements and novel gene families across ecological guilds.</title>
        <authorList>
            <consortium name="Lawrence Berkeley National Laboratory"/>
            <person name="Harder C.B."/>
            <person name="Miyauchi S."/>
            <person name="Viragh M."/>
            <person name="Kuo A."/>
            <person name="Thoen E."/>
            <person name="Andreopoulos B."/>
            <person name="Lu D."/>
            <person name="Skrede I."/>
            <person name="Drula E."/>
            <person name="Henrissat B."/>
            <person name="Morin E."/>
            <person name="Kohler A."/>
            <person name="Barry K."/>
            <person name="LaButti K."/>
            <person name="Morin E."/>
            <person name="Salamov A."/>
            <person name="Lipzen A."/>
            <person name="Mereny Z."/>
            <person name="Hegedus B."/>
            <person name="Baldrian P."/>
            <person name="Stursova M."/>
            <person name="Weitz H."/>
            <person name="Taylor A."/>
            <person name="Grigoriev I.V."/>
            <person name="Nagy L.G."/>
            <person name="Martin F."/>
            <person name="Kauserud H."/>
        </authorList>
    </citation>
    <scope>NUCLEOTIDE SEQUENCE</scope>
    <source>
        <strain evidence="2">CBHHK067</strain>
    </source>
</reference>
<organism evidence="2 3">
    <name type="scientific">Mycena rosella</name>
    <name type="common">Pink bonnet</name>
    <name type="synonym">Agaricus rosellus</name>
    <dbReference type="NCBI Taxonomy" id="1033263"/>
    <lineage>
        <taxon>Eukaryota</taxon>
        <taxon>Fungi</taxon>
        <taxon>Dikarya</taxon>
        <taxon>Basidiomycota</taxon>
        <taxon>Agaricomycotina</taxon>
        <taxon>Agaricomycetes</taxon>
        <taxon>Agaricomycetidae</taxon>
        <taxon>Agaricales</taxon>
        <taxon>Marasmiineae</taxon>
        <taxon>Mycenaceae</taxon>
        <taxon>Mycena</taxon>
    </lineage>
</organism>
<dbReference type="Proteomes" id="UP001221757">
    <property type="component" value="Unassembled WGS sequence"/>
</dbReference>